<dbReference type="AlphaFoldDB" id="A0A031LK55"/>
<dbReference type="SUPFAM" id="SSF47413">
    <property type="entry name" value="lambda repressor-like DNA-binding domains"/>
    <property type="match status" value="1"/>
</dbReference>
<protein>
    <submittedName>
        <fullName evidence="2">XRE family transcriptional regulator</fullName>
    </submittedName>
</protein>
<sequence length="119" mass="13696">MKAIHNLGKEARHDIIEIMLENRSRKALADELGLTPTAVIKFSRGMTHPSDDTILKIMEIANGKERQKILKIMLNELVSSLIEIINEYPDIKDEKLDELRKILDELENRKVMKSITSIM</sequence>
<dbReference type="GO" id="GO:0003677">
    <property type="term" value="F:DNA binding"/>
    <property type="evidence" value="ECO:0007669"/>
    <property type="project" value="InterPro"/>
</dbReference>
<evidence type="ECO:0000313" key="2">
    <source>
        <dbReference type="EMBL" id="EZQ03188.1"/>
    </source>
</evidence>
<comment type="caution">
    <text evidence="2">The sequence shown here is derived from an EMBL/GenBank/DDBJ whole genome shotgun (WGS) entry which is preliminary data.</text>
</comment>
<feature type="domain" description="HTH cro/C1-type" evidence="1">
    <location>
        <begin position="22"/>
        <end position="60"/>
    </location>
</feature>
<dbReference type="InterPro" id="IPR001387">
    <property type="entry name" value="Cro/C1-type_HTH"/>
</dbReference>
<dbReference type="RefSeq" id="WP_048100229.1">
    <property type="nucleotide sequence ID" value="NZ_JFZT01000048.1"/>
</dbReference>
<evidence type="ECO:0000313" key="3">
    <source>
        <dbReference type="Proteomes" id="UP000024332"/>
    </source>
</evidence>
<keyword evidence="3" id="KW-1185">Reference proteome</keyword>
<evidence type="ECO:0000259" key="1">
    <source>
        <dbReference type="Pfam" id="PF01381"/>
    </source>
</evidence>
<proteinExistence type="predicted"/>
<dbReference type="InterPro" id="IPR010982">
    <property type="entry name" value="Lambda_DNA-bd_dom_sf"/>
</dbReference>
<organism evidence="2 3">
    <name type="scientific">Candidatus Acidianus copahuensis</name>
    <dbReference type="NCBI Taxonomy" id="1160895"/>
    <lineage>
        <taxon>Archaea</taxon>
        <taxon>Thermoproteota</taxon>
        <taxon>Thermoprotei</taxon>
        <taxon>Sulfolobales</taxon>
        <taxon>Sulfolobaceae</taxon>
        <taxon>Acidianus</taxon>
    </lineage>
</organism>
<name>A0A031LK55_9CREN</name>
<gene>
    <name evidence="2" type="ORF">CM19_10200</name>
</gene>
<dbReference type="EMBL" id="JFZT01000048">
    <property type="protein sequence ID" value="EZQ03188.1"/>
    <property type="molecule type" value="Genomic_DNA"/>
</dbReference>
<reference evidence="2 3" key="1">
    <citation type="submission" date="2014-03" db="EMBL/GenBank/DDBJ databases">
        <title>Draft genome sequence of the novel thermoacidophilic archaea Acidianus copahuensis ALE1 strain, isolated from Copahue volcanic area in Neuquen Argentina.</title>
        <authorList>
            <person name="Urbieta M.S."/>
            <person name="Rascovan N."/>
            <person name="Castro C."/>
            <person name="Revale S."/>
            <person name="Giaveno M.A."/>
            <person name="Vazquez M.P."/>
            <person name="Donati E.R."/>
        </authorList>
    </citation>
    <scope>NUCLEOTIDE SEQUENCE [LARGE SCALE GENOMIC DNA]</scope>
    <source>
        <strain evidence="2 3">ALE1</strain>
    </source>
</reference>
<dbReference type="OrthoDB" id="45877at2157"/>
<dbReference type="Proteomes" id="UP000024332">
    <property type="component" value="Unassembled WGS sequence"/>
</dbReference>
<accession>A0A031LK55</accession>
<dbReference type="Pfam" id="PF01381">
    <property type="entry name" value="HTH_3"/>
    <property type="match status" value="1"/>
</dbReference>